<evidence type="ECO:0000313" key="2">
    <source>
        <dbReference type="Proteomes" id="UP000215335"/>
    </source>
</evidence>
<evidence type="ECO:0000313" key="1">
    <source>
        <dbReference type="EMBL" id="OXU23607.1"/>
    </source>
</evidence>
<dbReference type="EMBL" id="NNAY01001558">
    <property type="protein sequence ID" value="OXU23607.1"/>
    <property type="molecule type" value="Genomic_DNA"/>
</dbReference>
<accession>A0A232EZ85</accession>
<organism evidence="1 2">
    <name type="scientific">Trichomalopsis sarcophagae</name>
    <dbReference type="NCBI Taxonomy" id="543379"/>
    <lineage>
        <taxon>Eukaryota</taxon>
        <taxon>Metazoa</taxon>
        <taxon>Ecdysozoa</taxon>
        <taxon>Arthropoda</taxon>
        <taxon>Hexapoda</taxon>
        <taxon>Insecta</taxon>
        <taxon>Pterygota</taxon>
        <taxon>Neoptera</taxon>
        <taxon>Endopterygota</taxon>
        <taxon>Hymenoptera</taxon>
        <taxon>Apocrita</taxon>
        <taxon>Proctotrupomorpha</taxon>
        <taxon>Chalcidoidea</taxon>
        <taxon>Pteromalidae</taxon>
        <taxon>Pteromalinae</taxon>
        <taxon>Trichomalopsis</taxon>
    </lineage>
</organism>
<protein>
    <submittedName>
        <fullName evidence="1">Uncharacterized protein</fullName>
    </submittedName>
</protein>
<sequence>MFLVICSYFQGDVVENANPNPQLRKLYHHDDLSEQISMLELNESSQESQSSMAGRSTSLHCHKIKHLSYRRRRDCRSQDVDIVHNFFTSSSVIDGRKVDVATEIINTTDNFPHSISAIGVGVIVAVRT</sequence>
<keyword evidence="2" id="KW-1185">Reference proteome</keyword>
<proteinExistence type="predicted"/>
<reference evidence="1 2" key="1">
    <citation type="journal article" date="2017" name="Curr. Biol.">
        <title>The Evolution of Venom by Co-option of Single-Copy Genes.</title>
        <authorList>
            <person name="Martinson E.O."/>
            <person name="Mrinalini"/>
            <person name="Kelkar Y.D."/>
            <person name="Chang C.H."/>
            <person name="Werren J.H."/>
        </authorList>
    </citation>
    <scope>NUCLEOTIDE SEQUENCE [LARGE SCALE GENOMIC DNA]</scope>
    <source>
        <strain evidence="1 2">Alberta</strain>
        <tissue evidence="1">Whole body</tissue>
    </source>
</reference>
<dbReference type="AlphaFoldDB" id="A0A232EZ85"/>
<gene>
    <name evidence="1" type="ORF">TSAR_006846</name>
</gene>
<dbReference type="Proteomes" id="UP000215335">
    <property type="component" value="Unassembled WGS sequence"/>
</dbReference>
<name>A0A232EZ85_9HYME</name>
<comment type="caution">
    <text evidence="1">The sequence shown here is derived from an EMBL/GenBank/DDBJ whole genome shotgun (WGS) entry which is preliminary data.</text>
</comment>